<dbReference type="AlphaFoldDB" id="A0A518C8I6"/>
<dbReference type="PANTHER" id="PTHR33877">
    <property type="entry name" value="SLL1193 PROTEIN"/>
    <property type="match status" value="1"/>
</dbReference>
<sequence>MDAGLVQRVRQRANDVCEYCRMPQAVHLLTFPIDHVIARQHGGEMDLENLALSSVRCNSFKGPNIAGLDPESGELTRLFHPRTDIWEEHFEVRQAYIHGQTAVGRTTVVVLNMNHSDYVALRESIILEGRFPG</sequence>
<evidence type="ECO:0000313" key="3">
    <source>
        <dbReference type="Proteomes" id="UP000318626"/>
    </source>
</evidence>
<keyword evidence="2" id="KW-0255">Endonuclease</keyword>
<name>A0A518C8I6_9BACT</name>
<accession>A0A518C8I6</accession>
<dbReference type="InterPro" id="IPR002711">
    <property type="entry name" value="HNH"/>
</dbReference>
<dbReference type="GO" id="GO:0004519">
    <property type="term" value="F:endonuclease activity"/>
    <property type="evidence" value="ECO:0007669"/>
    <property type="project" value="UniProtKB-KW"/>
</dbReference>
<dbReference type="PANTHER" id="PTHR33877:SF1">
    <property type="entry name" value="TYPE IV METHYL-DIRECTED RESTRICTION ENZYME ECOKMCRA"/>
    <property type="match status" value="1"/>
</dbReference>
<keyword evidence="3" id="KW-1185">Reference proteome</keyword>
<keyword evidence="2" id="KW-0378">Hydrolase</keyword>
<dbReference type="GO" id="GO:0008270">
    <property type="term" value="F:zinc ion binding"/>
    <property type="evidence" value="ECO:0007669"/>
    <property type="project" value="InterPro"/>
</dbReference>
<dbReference type="CDD" id="cd00085">
    <property type="entry name" value="HNHc"/>
    <property type="match status" value="1"/>
</dbReference>
<protein>
    <submittedName>
        <fullName evidence="2">HNH endonuclease</fullName>
    </submittedName>
</protein>
<dbReference type="InterPro" id="IPR052892">
    <property type="entry name" value="NA-targeting_endonuclease"/>
</dbReference>
<dbReference type="Gene3D" id="1.10.30.50">
    <property type="match status" value="1"/>
</dbReference>
<dbReference type="RefSeq" id="WP_144973000.1">
    <property type="nucleotide sequence ID" value="NZ_CP036289.1"/>
</dbReference>
<evidence type="ECO:0000313" key="2">
    <source>
        <dbReference type="EMBL" id="QDU75541.1"/>
    </source>
</evidence>
<keyword evidence="2" id="KW-0540">Nuclease</keyword>
<dbReference type="OrthoDB" id="9802901at2"/>
<feature type="domain" description="HNH nuclease" evidence="1">
    <location>
        <begin position="4"/>
        <end position="59"/>
    </location>
</feature>
<dbReference type="KEGG" id="bvo:Pan97_25740"/>
<dbReference type="Pfam" id="PF01844">
    <property type="entry name" value="HNH"/>
    <property type="match status" value="1"/>
</dbReference>
<proteinExistence type="predicted"/>
<organism evidence="2 3">
    <name type="scientific">Bremerella volcania</name>
    <dbReference type="NCBI Taxonomy" id="2527984"/>
    <lineage>
        <taxon>Bacteria</taxon>
        <taxon>Pseudomonadati</taxon>
        <taxon>Planctomycetota</taxon>
        <taxon>Planctomycetia</taxon>
        <taxon>Pirellulales</taxon>
        <taxon>Pirellulaceae</taxon>
        <taxon>Bremerella</taxon>
    </lineage>
</organism>
<evidence type="ECO:0000259" key="1">
    <source>
        <dbReference type="SMART" id="SM00507"/>
    </source>
</evidence>
<reference evidence="3" key="1">
    <citation type="submission" date="2019-02" db="EMBL/GenBank/DDBJ databases">
        <title>Deep-cultivation of Planctomycetes and their phenomic and genomic characterization uncovers novel biology.</title>
        <authorList>
            <person name="Wiegand S."/>
            <person name="Jogler M."/>
            <person name="Boedeker C."/>
            <person name="Pinto D."/>
            <person name="Vollmers J."/>
            <person name="Rivas-Marin E."/>
            <person name="Kohn T."/>
            <person name="Peeters S.H."/>
            <person name="Heuer A."/>
            <person name="Rast P."/>
            <person name="Oberbeckmann S."/>
            <person name="Bunk B."/>
            <person name="Jeske O."/>
            <person name="Meyerdierks A."/>
            <person name="Storesund J.E."/>
            <person name="Kallscheuer N."/>
            <person name="Luecker S."/>
            <person name="Lage O.M."/>
            <person name="Pohl T."/>
            <person name="Merkel B.J."/>
            <person name="Hornburger P."/>
            <person name="Mueller R.-W."/>
            <person name="Bruemmer F."/>
            <person name="Labrenz M."/>
            <person name="Spormann A.M."/>
            <person name="Op den Camp H."/>
            <person name="Overmann J."/>
            <person name="Amann R."/>
            <person name="Jetten M.S.M."/>
            <person name="Mascher T."/>
            <person name="Medema M.H."/>
            <person name="Devos D.P."/>
            <person name="Kaster A.-K."/>
            <person name="Ovreas L."/>
            <person name="Rohde M."/>
            <person name="Galperin M.Y."/>
            <person name="Jogler C."/>
        </authorList>
    </citation>
    <scope>NUCLEOTIDE SEQUENCE [LARGE SCALE GENOMIC DNA]</scope>
    <source>
        <strain evidence="3">Pan97</strain>
    </source>
</reference>
<dbReference type="SMART" id="SM00507">
    <property type="entry name" value="HNHc"/>
    <property type="match status" value="1"/>
</dbReference>
<dbReference type="GO" id="GO:0003676">
    <property type="term" value="F:nucleic acid binding"/>
    <property type="evidence" value="ECO:0007669"/>
    <property type="project" value="InterPro"/>
</dbReference>
<gene>
    <name evidence="2" type="ORF">Pan97_25740</name>
</gene>
<dbReference type="Proteomes" id="UP000318626">
    <property type="component" value="Chromosome"/>
</dbReference>
<dbReference type="InterPro" id="IPR003615">
    <property type="entry name" value="HNH_nuc"/>
</dbReference>
<dbReference type="EMBL" id="CP036289">
    <property type="protein sequence ID" value="QDU75541.1"/>
    <property type="molecule type" value="Genomic_DNA"/>
</dbReference>